<sequence>MPKSLLRTLGITLLILIISQSSTPKLNQQDVALAKRSLLQRERKFFKTQPMSEDLKSFIQRYKRRNENPDKLEDTRKKRSQDLDENLLYVIQNGQLVPFRNIKESKRSDELNMEQEGYTVVPLIIPLNMRAPGVKLIKTRTLSEEMEKPLAKDEKSGASVAPVSAIGSSTAASVGSDKGAEGASGTPPTALEEEGSDNNTKEETQVLHRILEDVEGLMQWKHEGNKKEGVLCNLNGSWISDAAGMRFDICYKNSTRKKFRIHVADRIPPNEDGFLCDGNWTVFGELPFLHSGMVIALAVHEKDKHIATFIGECRTCEGSETVTGTWLIGRSSRDCKDQKAAHKVLSDVWKREQGHTLRKKHLEQIGYSMKDDDD</sequence>
<keyword evidence="4" id="KW-1185">Reference proteome</keyword>
<dbReference type="EMBL" id="JALNTZ010000002">
    <property type="protein sequence ID" value="KAJ3664375.1"/>
    <property type="molecule type" value="Genomic_DNA"/>
</dbReference>
<dbReference type="Proteomes" id="UP001168821">
    <property type="component" value="Unassembled WGS sequence"/>
</dbReference>
<evidence type="ECO:0008006" key="5">
    <source>
        <dbReference type="Google" id="ProtNLM"/>
    </source>
</evidence>
<protein>
    <recommendedName>
        <fullName evidence="5">Secreted protein</fullName>
    </recommendedName>
</protein>
<evidence type="ECO:0000313" key="4">
    <source>
        <dbReference type="Proteomes" id="UP001168821"/>
    </source>
</evidence>
<dbReference type="Gene3D" id="2.40.128.30">
    <property type="entry name" value="Avidin-like"/>
    <property type="match status" value="1"/>
</dbReference>
<keyword evidence="2" id="KW-0732">Signal</keyword>
<evidence type="ECO:0000256" key="1">
    <source>
        <dbReference type="SAM" id="MobiDB-lite"/>
    </source>
</evidence>
<dbReference type="InterPro" id="IPR036896">
    <property type="entry name" value="Avidin-like_sf"/>
</dbReference>
<organism evidence="3 4">
    <name type="scientific">Zophobas morio</name>
    <dbReference type="NCBI Taxonomy" id="2755281"/>
    <lineage>
        <taxon>Eukaryota</taxon>
        <taxon>Metazoa</taxon>
        <taxon>Ecdysozoa</taxon>
        <taxon>Arthropoda</taxon>
        <taxon>Hexapoda</taxon>
        <taxon>Insecta</taxon>
        <taxon>Pterygota</taxon>
        <taxon>Neoptera</taxon>
        <taxon>Endopterygota</taxon>
        <taxon>Coleoptera</taxon>
        <taxon>Polyphaga</taxon>
        <taxon>Cucujiformia</taxon>
        <taxon>Tenebrionidae</taxon>
        <taxon>Zophobas</taxon>
    </lineage>
</organism>
<accession>A0AA38IYA0</accession>
<proteinExistence type="predicted"/>
<evidence type="ECO:0000313" key="3">
    <source>
        <dbReference type="EMBL" id="KAJ3664375.1"/>
    </source>
</evidence>
<gene>
    <name evidence="3" type="ORF">Zmor_008552</name>
</gene>
<reference evidence="3" key="1">
    <citation type="journal article" date="2023" name="G3 (Bethesda)">
        <title>Whole genome assemblies of Zophobas morio and Tenebrio molitor.</title>
        <authorList>
            <person name="Kaur S."/>
            <person name="Stinson S.A."/>
            <person name="diCenzo G.C."/>
        </authorList>
    </citation>
    <scope>NUCLEOTIDE SEQUENCE</scope>
    <source>
        <strain evidence="3">QUZm001</strain>
    </source>
</reference>
<comment type="caution">
    <text evidence="3">The sequence shown here is derived from an EMBL/GenBank/DDBJ whole genome shotgun (WGS) entry which is preliminary data.</text>
</comment>
<feature type="signal peptide" evidence="2">
    <location>
        <begin position="1"/>
        <end position="21"/>
    </location>
</feature>
<evidence type="ECO:0000256" key="2">
    <source>
        <dbReference type="SAM" id="SignalP"/>
    </source>
</evidence>
<dbReference type="AlphaFoldDB" id="A0AA38IYA0"/>
<feature type="region of interest" description="Disordered" evidence="1">
    <location>
        <begin position="169"/>
        <end position="203"/>
    </location>
</feature>
<feature type="chain" id="PRO_5041228355" description="Secreted protein" evidence="2">
    <location>
        <begin position="22"/>
        <end position="374"/>
    </location>
</feature>
<name>A0AA38IYA0_9CUCU</name>